<evidence type="ECO:0000256" key="1">
    <source>
        <dbReference type="ARBA" id="ARBA00009545"/>
    </source>
</evidence>
<feature type="region of interest" description="Disordered" evidence="5">
    <location>
        <begin position="1"/>
        <end position="102"/>
    </location>
</feature>
<evidence type="ECO:0000256" key="5">
    <source>
        <dbReference type="SAM" id="MobiDB-lite"/>
    </source>
</evidence>
<evidence type="ECO:0000256" key="2">
    <source>
        <dbReference type="ARBA" id="ARBA00012255"/>
    </source>
</evidence>
<dbReference type="Proteomes" id="UP001591681">
    <property type="component" value="Unassembled WGS sequence"/>
</dbReference>
<feature type="domain" description="PARG catalytic Macro" evidence="6">
    <location>
        <begin position="350"/>
        <end position="552"/>
    </location>
</feature>
<organism evidence="8 9">
    <name type="scientific">Coilia grayii</name>
    <name type="common">Gray's grenadier anchovy</name>
    <dbReference type="NCBI Taxonomy" id="363190"/>
    <lineage>
        <taxon>Eukaryota</taxon>
        <taxon>Metazoa</taxon>
        <taxon>Chordata</taxon>
        <taxon>Craniata</taxon>
        <taxon>Vertebrata</taxon>
        <taxon>Euteleostomi</taxon>
        <taxon>Actinopterygii</taxon>
        <taxon>Neopterygii</taxon>
        <taxon>Teleostei</taxon>
        <taxon>Clupei</taxon>
        <taxon>Clupeiformes</taxon>
        <taxon>Clupeoidei</taxon>
        <taxon>Engraulidae</taxon>
        <taxon>Coilinae</taxon>
        <taxon>Coilia</taxon>
    </lineage>
</organism>
<proteinExistence type="inferred from homology"/>
<reference evidence="8 9" key="1">
    <citation type="submission" date="2024-09" db="EMBL/GenBank/DDBJ databases">
        <title>A chromosome-level genome assembly of Gray's grenadier anchovy, Coilia grayii.</title>
        <authorList>
            <person name="Fu Z."/>
        </authorList>
    </citation>
    <scope>NUCLEOTIDE SEQUENCE [LARGE SCALE GENOMIC DNA]</scope>
    <source>
        <strain evidence="8">G4</strain>
        <tissue evidence="8">Muscle</tissue>
    </source>
</reference>
<feature type="active site" evidence="4">
    <location>
        <position position="400"/>
    </location>
</feature>
<protein>
    <recommendedName>
        <fullName evidence="2">poly(ADP-ribose) glycohydrolase</fullName>
        <ecNumber evidence="2">3.2.1.143</ecNumber>
    </recommendedName>
</protein>
<evidence type="ECO:0000313" key="9">
    <source>
        <dbReference type="Proteomes" id="UP001591681"/>
    </source>
</evidence>
<dbReference type="InterPro" id="IPR007724">
    <property type="entry name" value="Poly_GlycHdrlase"/>
</dbReference>
<comment type="similarity">
    <text evidence="1">Belongs to the poly(ADP-ribose) glycohydrolase family.</text>
</comment>
<evidence type="ECO:0000256" key="3">
    <source>
        <dbReference type="ARBA" id="ARBA00022801"/>
    </source>
</evidence>
<gene>
    <name evidence="8" type="ORF">ACEWY4_004186</name>
</gene>
<dbReference type="PANTHER" id="PTHR12837">
    <property type="entry name" value="POLY ADP-RIBOSE GLYCOHYDROLASE"/>
    <property type="match status" value="1"/>
</dbReference>
<name>A0ABD1KKY3_9TELE</name>
<dbReference type="InterPro" id="IPR048362">
    <property type="entry name" value="PARG_helical"/>
</dbReference>
<feature type="active site" evidence="4">
    <location>
        <position position="381"/>
    </location>
</feature>
<dbReference type="InterPro" id="IPR046372">
    <property type="entry name" value="PARG_cat_C"/>
</dbReference>
<feature type="domain" description="PARG helical" evidence="7">
    <location>
        <begin position="222"/>
        <end position="341"/>
    </location>
</feature>
<sequence>MARKNDSSQVASCLGLPDSNSSRRVDDPELRDHVGQQKSKTACDSDRPLIDLNYPPVNPHEATSFENPTPSAVRHGGVGACDSWGRAGSGPEETQESRPFRTRRSQDCCVMMTPLSYSPNHTVLVNVNEFNHRKKLVPADGRAQWDALHVKMPYSKENIFMKTRFLLDDEKMSRWSVISKHLKKIQKGSPTVADVENAIKSYNPQYESSWSFAGLQGYVQSMREQESIFSQVIPKMAELALRLPETVLRAIPLLQQGRTHAITLSQYQIASLLANAFFCTFPHRNTTAKNAEYANYPTINFSSLFGNTSHTVKEKLRAIFHYFNTVTKESPRPSGLVTFQRCHVRDSDFPQWRTQKEVLGNVRVTSEGTIEKEGRGMLQVDFACNLVGGGVLGSGLVQEEILFLMNPELIVARLFTAKLTDNECLKITGAQQYSEYAGYSKDFEWMGMHQEDLPRDRWERLHRQIVAIDALNFKNPKEQYHKNKIKRELNKAFVGFSERDVSPSNLPTIATGNWGCGAFHGDPILKAVIQMMAAAVAQRDIVFFTFGDKRLEKEVQKIYTLLTERKTTVGEIYTLLDVYCRQIECGARVDLSQYIWNQMKSSL</sequence>
<comment type="caution">
    <text evidence="8">The sequence shown here is derived from an EMBL/GenBank/DDBJ whole genome shotgun (WGS) entry which is preliminary data.</text>
</comment>
<keyword evidence="3" id="KW-0378">Hydrolase</keyword>
<accession>A0ABD1KKY3</accession>
<dbReference type="PANTHER" id="PTHR12837:SF9">
    <property type="entry name" value="POLY(ADP-RIBOSE) GLYCOHYDROLASE"/>
    <property type="match status" value="1"/>
</dbReference>
<dbReference type="EMBL" id="JBHFQA010000004">
    <property type="protein sequence ID" value="KAL2099792.1"/>
    <property type="molecule type" value="Genomic_DNA"/>
</dbReference>
<feature type="active site" evidence="4">
    <location>
        <position position="399"/>
    </location>
</feature>
<feature type="compositionally biased region" description="Basic and acidic residues" evidence="5">
    <location>
        <begin position="21"/>
        <end position="49"/>
    </location>
</feature>
<dbReference type="Pfam" id="PF05028">
    <property type="entry name" value="PARG_cat_C"/>
    <property type="match status" value="1"/>
</dbReference>
<keyword evidence="9" id="KW-1185">Reference proteome</keyword>
<dbReference type="EC" id="3.2.1.143" evidence="2"/>
<evidence type="ECO:0000313" key="8">
    <source>
        <dbReference type="EMBL" id="KAL2099792.1"/>
    </source>
</evidence>
<evidence type="ECO:0000256" key="4">
    <source>
        <dbReference type="PIRSR" id="PIRSR607724-1"/>
    </source>
</evidence>
<dbReference type="Pfam" id="PF20811">
    <property type="entry name" value="PARG_cat_N"/>
    <property type="match status" value="1"/>
</dbReference>
<dbReference type="GO" id="GO:0004649">
    <property type="term" value="F:poly(ADP-ribose) glycohydrolase activity"/>
    <property type="evidence" value="ECO:0007669"/>
    <property type="project" value="UniProtKB-EC"/>
</dbReference>
<dbReference type="AlphaFoldDB" id="A0ABD1KKY3"/>
<evidence type="ECO:0000259" key="6">
    <source>
        <dbReference type="Pfam" id="PF05028"/>
    </source>
</evidence>
<evidence type="ECO:0000259" key="7">
    <source>
        <dbReference type="Pfam" id="PF20811"/>
    </source>
</evidence>